<feature type="transmembrane region" description="Helical" evidence="6">
    <location>
        <begin position="66"/>
        <end position="84"/>
    </location>
</feature>
<evidence type="ECO:0000313" key="7">
    <source>
        <dbReference type="EMBL" id="GAQ89493.1"/>
    </source>
</evidence>
<comment type="subcellular location">
    <subcellularLocation>
        <location evidence="1">Membrane</location>
    </subcellularLocation>
</comment>
<dbReference type="PANTHER" id="PTHR12668">
    <property type="entry name" value="TRANSMEMBRANE PROTEIN 14, 15"/>
    <property type="match status" value="1"/>
</dbReference>
<dbReference type="GO" id="GO:0015245">
    <property type="term" value="F:fatty acid transmembrane transporter activity"/>
    <property type="evidence" value="ECO:0000318"/>
    <property type="project" value="GO_Central"/>
</dbReference>
<evidence type="ECO:0000256" key="5">
    <source>
        <dbReference type="ARBA" id="ARBA00023136"/>
    </source>
</evidence>
<dbReference type="STRING" id="105231.A0A1Y1IFS7"/>
<keyword evidence="3 6" id="KW-0812">Transmembrane</keyword>
<dbReference type="Pfam" id="PF03647">
    <property type="entry name" value="Tmemb_14"/>
    <property type="match status" value="1"/>
</dbReference>
<feature type="transmembrane region" description="Helical" evidence="6">
    <location>
        <begin position="96"/>
        <end position="114"/>
    </location>
</feature>
<keyword evidence="5 6" id="KW-0472">Membrane</keyword>
<evidence type="ECO:0000313" key="8">
    <source>
        <dbReference type="Proteomes" id="UP000054558"/>
    </source>
</evidence>
<dbReference type="OMA" id="NMSVDWI"/>
<dbReference type="GO" id="GO:0009706">
    <property type="term" value="C:chloroplast inner membrane"/>
    <property type="evidence" value="ECO:0000318"/>
    <property type="project" value="GO_Central"/>
</dbReference>
<dbReference type="AlphaFoldDB" id="A0A1Y1IFS7"/>
<proteinExistence type="inferred from homology"/>
<evidence type="ECO:0000256" key="3">
    <source>
        <dbReference type="ARBA" id="ARBA00022692"/>
    </source>
</evidence>
<gene>
    <name evidence="7" type="ORF">KFL_005290080</name>
</gene>
<accession>A0A1Y1IFS7</accession>
<dbReference type="Proteomes" id="UP000054558">
    <property type="component" value="Unassembled WGS sequence"/>
</dbReference>
<sequence length="119" mass="12090">MGEGPAGGGGKAKMSQTLTILYAALVAIGGVVAYMKKGSKDSLIAASVSSILLVSAAALIGSNHVLYGSILGLAVSGALLYVMGSRFLKSRKVMPAGLVSAISLIMSFGYFHGIQKAFH</sequence>
<keyword evidence="8" id="KW-1185">Reference proteome</keyword>
<evidence type="ECO:0000256" key="6">
    <source>
        <dbReference type="SAM" id="Phobius"/>
    </source>
</evidence>
<feature type="transmembrane region" description="Helical" evidence="6">
    <location>
        <begin position="17"/>
        <end position="35"/>
    </location>
</feature>
<dbReference type="PANTHER" id="PTHR12668:SF37">
    <property type="entry name" value="PROTEIN FATTY ACID EXPORT 2, CHLOROPLASTIC"/>
    <property type="match status" value="1"/>
</dbReference>
<dbReference type="EMBL" id="DF237478">
    <property type="protein sequence ID" value="GAQ89493.1"/>
    <property type="molecule type" value="Genomic_DNA"/>
</dbReference>
<dbReference type="OrthoDB" id="5620at2759"/>
<protein>
    <submittedName>
        <fullName evidence="7">Uncharacterized protein</fullName>
    </submittedName>
</protein>
<keyword evidence="4 6" id="KW-1133">Transmembrane helix</keyword>
<dbReference type="GO" id="GO:0015908">
    <property type="term" value="P:fatty acid transport"/>
    <property type="evidence" value="ECO:0000318"/>
    <property type="project" value="GO_Central"/>
</dbReference>
<dbReference type="Gene3D" id="1.10.10.1740">
    <property type="entry name" value="Transmembrane protein 14-like"/>
    <property type="match status" value="1"/>
</dbReference>
<dbReference type="InterPro" id="IPR044890">
    <property type="entry name" value="TMEM14_sf"/>
</dbReference>
<dbReference type="InterPro" id="IPR005349">
    <property type="entry name" value="TMEM14"/>
</dbReference>
<comment type="similarity">
    <text evidence="2">Belongs to the TMEM14 family.</text>
</comment>
<evidence type="ECO:0000256" key="4">
    <source>
        <dbReference type="ARBA" id="ARBA00022989"/>
    </source>
</evidence>
<feature type="transmembrane region" description="Helical" evidence="6">
    <location>
        <begin position="42"/>
        <end position="60"/>
    </location>
</feature>
<organism evidence="7 8">
    <name type="scientific">Klebsormidium nitens</name>
    <name type="common">Green alga</name>
    <name type="synonym">Ulothrix nitens</name>
    <dbReference type="NCBI Taxonomy" id="105231"/>
    <lineage>
        <taxon>Eukaryota</taxon>
        <taxon>Viridiplantae</taxon>
        <taxon>Streptophyta</taxon>
        <taxon>Klebsormidiophyceae</taxon>
        <taxon>Klebsormidiales</taxon>
        <taxon>Klebsormidiaceae</taxon>
        <taxon>Klebsormidium</taxon>
    </lineage>
</organism>
<name>A0A1Y1IFS7_KLENI</name>
<evidence type="ECO:0000256" key="1">
    <source>
        <dbReference type="ARBA" id="ARBA00004370"/>
    </source>
</evidence>
<reference evidence="7 8" key="1">
    <citation type="journal article" date="2014" name="Nat. Commun.">
        <title>Klebsormidium flaccidum genome reveals primary factors for plant terrestrial adaptation.</title>
        <authorList>
            <person name="Hori K."/>
            <person name="Maruyama F."/>
            <person name="Fujisawa T."/>
            <person name="Togashi T."/>
            <person name="Yamamoto N."/>
            <person name="Seo M."/>
            <person name="Sato S."/>
            <person name="Yamada T."/>
            <person name="Mori H."/>
            <person name="Tajima N."/>
            <person name="Moriyama T."/>
            <person name="Ikeuchi M."/>
            <person name="Watanabe M."/>
            <person name="Wada H."/>
            <person name="Kobayashi K."/>
            <person name="Saito M."/>
            <person name="Masuda T."/>
            <person name="Sasaki-Sekimoto Y."/>
            <person name="Mashiguchi K."/>
            <person name="Awai K."/>
            <person name="Shimojima M."/>
            <person name="Masuda S."/>
            <person name="Iwai M."/>
            <person name="Nobusawa T."/>
            <person name="Narise T."/>
            <person name="Kondo S."/>
            <person name="Saito H."/>
            <person name="Sato R."/>
            <person name="Murakawa M."/>
            <person name="Ihara Y."/>
            <person name="Oshima-Yamada Y."/>
            <person name="Ohtaka K."/>
            <person name="Satoh M."/>
            <person name="Sonobe K."/>
            <person name="Ishii M."/>
            <person name="Ohtani R."/>
            <person name="Kanamori-Sato M."/>
            <person name="Honoki R."/>
            <person name="Miyazaki D."/>
            <person name="Mochizuki H."/>
            <person name="Umetsu J."/>
            <person name="Higashi K."/>
            <person name="Shibata D."/>
            <person name="Kamiya Y."/>
            <person name="Sato N."/>
            <person name="Nakamura Y."/>
            <person name="Tabata S."/>
            <person name="Ida S."/>
            <person name="Kurokawa K."/>
            <person name="Ohta H."/>
        </authorList>
    </citation>
    <scope>NUCLEOTIDE SEQUENCE [LARGE SCALE GENOMIC DNA]</scope>
    <source>
        <strain evidence="7 8">NIES-2285</strain>
    </source>
</reference>
<evidence type="ECO:0000256" key="2">
    <source>
        <dbReference type="ARBA" id="ARBA00007590"/>
    </source>
</evidence>